<evidence type="ECO:0000313" key="1">
    <source>
        <dbReference type="EMBL" id="REC50188.1"/>
    </source>
</evidence>
<accession>A0A3D9BA30</accession>
<reference evidence="1 2" key="1">
    <citation type="submission" date="2018-06" db="EMBL/GenBank/DDBJ databases">
        <title>Novel Chryseobacterium species.</title>
        <authorList>
            <person name="Newman J."/>
            <person name="Hugo C."/>
            <person name="Oosthuizen L."/>
            <person name="Charimba G."/>
        </authorList>
    </citation>
    <scope>NUCLEOTIDE SEQUENCE [LARGE SCALE GENOMIC DNA]</scope>
    <source>
        <strain evidence="1 2">7_F195</strain>
    </source>
</reference>
<proteinExistence type="predicted"/>
<evidence type="ECO:0000313" key="2">
    <source>
        <dbReference type="Proteomes" id="UP000256257"/>
    </source>
</evidence>
<organism evidence="1 2">
    <name type="scientific">Chryseobacterium pennipullorum</name>
    <dbReference type="NCBI Taxonomy" id="2258963"/>
    <lineage>
        <taxon>Bacteria</taxon>
        <taxon>Pseudomonadati</taxon>
        <taxon>Bacteroidota</taxon>
        <taxon>Flavobacteriia</taxon>
        <taxon>Flavobacteriales</taxon>
        <taxon>Weeksellaceae</taxon>
        <taxon>Chryseobacterium group</taxon>
        <taxon>Chryseobacterium</taxon>
    </lineage>
</organism>
<evidence type="ECO:0008006" key="3">
    <source>
        <dbReference type="Google" id="ProtNLM"/>
    </source>
</evidence>
<name>A0A3D9BA30_9FLAO</name>
<keyword evidence="2" id="KW-1185">Reference proteome</keyword>
<dbReference type="EMBL" id="QNVV01000001">
    <property type="protein sequence ID" value="REC50188.1"/>
    <property type="molecule type" value="Genomic_DNA"/>
</dbReference>
<protein>
    <recommendedName>
        <fullName evidence="3">N-acetyltransferase domain-containing protein</fullName>
    </recommendedName>
</protein>
<gene>
    <name evidence="1" type="ORF">DRF67_01235</name>
</gene>
<dbReference type="AlphaFoldDB" id="A0A3D9BA30"/>
<sequence>MVFSTVYGKFTKILNCTGYIFTNCIPYVRNNLIILNKKSSMEIISKFTVGSEEGISDLITIIDSSVEALHQKMIPTEEIKKYISTGIDPRKMINDLNDLSNQLIMTYADGQPVGYSIIKSGALPPNGSEGKRTTEMSFVIIPAFNTAEVRQSLWKKSRSAVSFTDIVWINMLDHDPLMEFFKESGFSVTGTAQAGPFQLPSQILEMDIQKN</sequence>
<comment type="caution">
    <text evidence="1">The sequence shown here is derived from an EMBL/GenBank/DDBJ whole genome shotgun (WGS) entry which is preliminary data.</text>
</comment>
<dbReference type="Proteomes" id="UP000256257">
    <property type="component" value="Unassembled WGS sequence"/>
</dbReference>